<dbReference type="NCBIfam" id="TIGR02832">
    <property type="entry name" value="spo_yunB"/>
    <property type="match status" value="1"/>
</dbReference>
<evidence type="ECO:0000256" key="1">
    <source>
        <dbReference type="SAM" id="Phobius"/>
    </source>
</evidence>
<dbReference type="EMBL" id="JACJLL010000008">
    <property type="protein sequence ID" value="MBM6818198.1"/>
    <property type="molecule type" value="Genomic_DNA"/>
</dbReference>
<keyword evidence="1" id="KW-1133">Transmembrane helix</keyword>
<protein>
    <submittedName>
        <fullName evidence="2">Sporulation protein YunB</fullName>
    </submittedName>
</protein>
<reference evidence="2 3" key="1">
    <citation type="journal article" date="2021" name="Sci. Rep.">
        <title>The distribution of antibiotic resistance genes in chicken gut microbiota commensals.</title>
        <authorList>
            <person name="Juricova H."/>
            <person name="Matiasovicova J."/>
            <person name="Kubasova T."/>
            <person name="Cejkova D."/>
            <person name="Rychlik I."/>
        </authorList>
    </citation>
    <scope>NUCLEOTIDE SEQUENCE [LARGE SCALE GENOMIC DNA]</scope>
    <source>
        <strain evidence="2 3">An435</strain>
    </source>
</reference>
<sequence length="226" mass="25542">MRYYTKRPKPHGNMNFKQCKVSSNLLIVLIIIIAFNSIIYIFGKRILPIVLNIGEIKIKSEAVKIMNEESVNVYSESFKYDDIIDIEKDADGNITMIRADTVKQNYLASQVVLKCDERLSELEDLGVKIPLGYLTNNVMFYNMGPKITVKMQQVGNITTSYESEFESAGINQTRHKIYLNLTTTMRIAVPFNSKEVEVTCQIPVSDTIIVGKIPETAINMNGSNSN</sequence>
<feature type="transmembrane region" description="Helical" evidence="1">
    <location>
        <begin position="21"/>
        <end position="43"/>
    </location>
</feature>
<dbReference type="InterPro" id="IPR014197">
    <property type="entry name" value="Sporulation_prot_YunB"/>
</dbReference>
<accession>A0ABS2FCH5</accession>
<dbReference type="Proteomes" id="UP000767334">
    <property type="component" value="Unassembled WGS sequence"/>
</dbReference>
<organism evidence="2 3">
    <name type="scientific">Clostridium saudiense</name>
    <dbReference type="NCBI Taxonomy" id="1414720"/>
    <lineage>
        <taxon>Bacteria</taxon>
        <taxon>Bacillati</taxon>
        <taxon>Bacillota</taxon>
        <taxon>Clostridia</taxon>
        <taxon>Eubacteriales</taxon>
        <taxon>Clostridiaceae</taxon>
        <taxon>Clostridium</taxon>
    </lineage>
</organism>
<evidence type="ECO:0000313" key="3">
    <source>
        <dbReference type="Proteomes" id="UP000767334"/>
    </source>
</evidence>
<gene>
    <name evidence="2" type="primary">yunB</name>
    <name evidence="2" type="ORF">H6A19_02395</name>
</gene>
<keyword evidence="3" id="KW-1185">Reference proteome</keyword>
<keyword evidence="1" id="KW-0812">Transmembrane</keyword>
<evidence type="ECO:0000313" key="2">
    <source>
        <dbReference type="EMBL" id="MBM6818198.1"/>
    </source>
</evidence>
<dbReference type="PIRSF" id="PIRSF021383">
    <property type="entry name" value="YunB"/>
    <property type="match status" value="1"/>
</dbReference>
<dbReference type="Pfam" id="PF09560">
    <property type="entry name" value="Spore_YunB"/>
    <property type="match status" value="1"/>
</dbReference>
<keyword evidence="1" id="KW-0472">Membrane</keyword>
<comment type="caution">
    <text evidence="2">The sequence shown here is derived from an EMBL/GenBank/DDBJ whole genome shotgun (WGS) entry which is preliminary data.</text>
</comment>
<name>A0ABS2FCH5_9CLOT</name>
<proteinExistence type="predicted"/>